<keyword evidence="3" id="KW-0677">Repeat</keyword>
<name>G0VG07_NAUCA</name>
<proteinExistence type="predicted"/>
<evidence type="ECO:0000256" key="6">
    <source>
        <dbReference type="ARBA" id="ARBA00023242"/>
    </source>
</evidence>
<dbReference type="InterPro" id="IPR036875">
    <property type="entry name" value="Znf_CCHC_sf"/>
</dbReference>
<evidence type="ECO:0000259" key="9">
    <source>
        <dbReference type="PROSITE" id="PS50158"/>
    </source>
</evidence>
<reference evidence="10 11" key="1">
    <citation type="journal article" date="2011" name="Proc. Natl. Acad. Sci. U.S.A.">
        <title>Evolutionary erosion of yeast sex chromosomes by mating-type switching accidents.</title>
        <authorList>
            <person name="Gordon J.L."/>
            <person name="Armisen D."/>
            <person name="Proux-Wera E."/>
            <person name="Oheigeartaigh S.S."/>
            <person name="Byrne K.P."/>
            <person name="Wolfe K.H."/>
        </authorList>
    </citation>
    <scope>NUCLEOTIDE SEQUENCE [LARGE SCALE GENOMIC DNA]</scope>
    <source>
        <strain evidence="11">ATCC 76901 / BCRC 22586 / CBS 4309 / NBRC 1992 / NRRL Y-12630</strain>
    </source>
</reference>
<dbReference type="PANTHER" id="PTHR46543:SF1">
    <property type="entry name" value="ZINC FINGER CCHC DOMAIN-CONTAINING PROTEIN 7"/>
    <property type="match status" value="1"/>
</dbReference>
<dbReference type="InParanoid" id="G0VG07"/>
<dbReference type="AlphaFoldDB" id="G0VG07"/>
<keyword evidence="6" id="KW-0539">Nucleus</keyword>
<dbReference type="STRING" id="1064592.G0VG07"/>
<reference key="2">
    <citation type="submission" date="2011-08" db="EMBL/GenBank/DDBJ databases">
        <title>Genome sequence of Naumovozyma castellii.</title>
        <authorList>
            <person name="Gordon J.L."/>
            <person name="Armisen D."/>
            <person name="Proux-Wera E."/>
            <person name="OhEigeartaigh S.S."/>
            <person name="Byrne K.P."/>
            <person name="Wolfe K.H."/>
        </authorList>
    </citation>
    <scope>NUCLEOTIDE SEQUENCE</scope>
    <source>
        <strain>Type strain:CBS 4309</strain>
    </source>
</reference>
<dbReference type="GO" id="GO:0008270">
    <property type="term" value="F:zinc ion binding"/>
    <property type="evidence" value="ECO:0007669"/>
    <property type="project" value="UniProtKB-KW"/>
</dbReference>
<dbReference type="GO" id="GO:0071037">
    <property type="term" value="P:nuclear polyadenylation-dependent snRNA catabolic process"/>
    <property type="evidence" value="ECO:0007669"/>
    <property type="project" value="TreeGrafter"/>
</dbReference>
<evidence type="ECO:0000256" key="1">
    <source>
        <dbReference type="ARBA" id="ARBA00004123"/>
    </source>
</evidence>
<dbReference type="OMA" id="CIWRTYL"/>
<evidence type="ECO:0000256" key="3">
    <source>
        <dbReference type="ARBA" id="ARBA00022737"/>
    </source>
</evidence>
<dbReference type="GO" id="GO:0003723">
    <property type="term" value="F:RNA binding"/>
    <property type="evidence" value="ECO:0007669"/>
    <property type="project" value="TreeGrafter"/>
</dbReference>
<dbReference type="EMBL" id="HE576756">
    <property type="protein sequence ID" value="CCC70426.1"/>
    <property type="molecule type" value="Genomic_DNA"/>
</dbReference>
<dbReference type="GO" id="GO:0071031">
    <property type="term" value="P:nuclear mRNA surveillance of mRNA 3'-end processing"/>
    <property type="evidence" value="ECO:0007669"/>
    <property type="project" value="TreeGrafter"/>
</dbReference>
<dbReference type="InterPro" id="IPR051644">
    <property type="entry name" value="TRAMP_AT-DNA-binding"/>
</dbReference>
<feature type="domain" description="CCHC-type" evidence="9">
    <location>
        <begin position="68"/>
        <end position="81"/>
    </location>
</feature>
<organism evidence="10 11">
    <name type="scientific">Naumovozyma castellii</name>
    <name type="common">Yeast</name>
    <name type="synonym">Saccharomyces castellii</name>
    <dbReference type="NCBI Taxonomy" id="27288"/>
    <lineage>
        <taxon>Eukaryota</taxon>
        <taxon>Fungi</taxon>
        <taxon>Dikarya</taxon>
        <taxon>Ascomycota</taxon>
        <taxon>Saccharomycotina</taxon>
        <taxon>Saccharomycetes</taxon>
        <taxon>Saccharomycetales</taxon>
        <taxon>Saccharomycetaceae</taxon>
        <taxon>Naumovozyma</taxon>
    </lineage>
</organism>
<dbReference type="GeneID" id="96904055"/>
<keyword evidence="11" id="KW-1185">Reference proteome</keyword>
<dbReference type="GO" id="GO:0071035">
    <property type="term" value="P:nuclear polyadenylation-dependent rRNA catabolic process"/>
    <property type="evidence" value="ECO:0007669"/>
    <property type="project" value="TreeGrafter"/>
</dbReference>
<keyword evidence="2" id="KW-0479">Metal-binding</keyword>
<dbReference type="InterPro" id="IPR001878">
    <property type="entry name" value="Znf_CCHC"/>
</dbReference>
<dbReference type="GO" id="GO:0071036">
    <property type="term" value="P:nuclear polyadenylation-dependent snoRNA catabolic process"/>
    <property type="evidence" value="ECO:0007669"/>
    <property type="project" value="TreeGrafter"/>
</dbReference>
<dbReference type="OrthoDB" id="4062065at2759"/>
<keyword evidence="5" id="KW-0862">Zinc</keyword>
<evidence type="ECO:0000256" key="7">
    <source>
        <dbReference type="PROSITE-ProRule" id="PRU00047"/>
    </source>
</evidence>
<keyword evidence="4 7" id="KW-0863">Zinc-finger</keyword>
<feature type="region of interest" description="Disordered" evidence="8">
    <location>
        <begin position="146"/>
        <end position="170"/>
    </location>
</feature>
<evidence type="ECO:0000256" key="4">
    <source>
        <dbReference type="ARBA" id="ARBA00022771"/>
    </source>
</evidence>
<dbReference type="RefSeq" id="XP_003676783.1">
    <property type="nucleotide sequence ID" value="XM_003676735.1"/>
</dbReference>
<dbReference type="GO" id="GO:0071038">
    <property type="term" value="P:TRAMP-dependent tRNA surveillance pathway"/>
    <property type="evidence" value="ECO:0007669"/>
    <property type="project" value="TreeGrafter"/>
</dbReference>
<gene>
    <name evidence="10" type="primary">NCAS0E03560</name>
    <name evidence="10" type="ordered locus">NCAS_0E03560</name>
</gene>
<dbReference type="SUPFAM" id="SSF57756">
    <property type="entry name" value="Retrovirus zinc finger-like domains"/>
    <property type="match status" value="1"/>
</dbReference>
<evidence type="ECO:0000313" key="11">
    <source>
        <dbReference type="Proteomes" id="UP000001640"/>
    </source>
</evidence>
<dbReference type="GO" id="GO:0071039">
    <property type="term" value="P:nuclear polyadenylation-dependent CUT catabolic process"/>
    <property type="evidence" value="ECO:0007669"/>
    <property type="project" value="TreeGrafter"/>
</dbReference>
<feature type="region of interest" description="Disordered" evidence="8">
    <location>
        <begin position="1"/>
        <end position="23"/>
    </location>
</feature>
<dbReference type="Pfam" id="PF00098">
    <property type="entry name" value="zf-CCHC"/>
    <property type="match status" value="1"/>
</dbReference>
<evidence type="ECO:0000256" key="5">
    <source>
        <dbReference type="ARBA" id="ARBA00022833"/>
    </source>
</evidence>
<accession>G0VG07</accession>
<dbReference type="GO" id="GO:0031499">
    <property type="term" value="C:TRAMP complex"/>
    <property type="evidence" value="ECO:0007669"/>
    <property type="project" value="TreeGrafter"/>
</dbReference>
<dbReference type="PROSITE" id="PS50158">
    <property type="entry name" value="ZF_CCHC"/>
    <property type="match status" value="1"/>
</dbReference>
<evidence type="ECO:0000256" key="2">
    <source>
        <dbReference type="ARBA" id="ARBA00022723"/>
    </source>
</evidence>
<comment type="subcellular location">
    <subcellularLocation>
        <location evidence="1">Nucleus</location>
    </subcellularLocation>
</comment>
<dbReference type="eggNOG" id="KOG4400">
    <property type="taxonomic scope" value="Eukaryota"/>
</dbReference>
<dbReference type="Proteomes" id="UP000001640">
    <property type="component" value="Chromosome 5"/>
</dbReference>
<dbReference type="Gene3D" id="4.10.60.10">
    <property type="entry name" value="Zinc finger, CCHC-type"/>
    <property type="match status" value="1"/>
</dbReference>
<sequence length="170" mass="19875">MVPCNESNVDVKGSLNENTGNHSSAKLNRCRLCKKKTHPSNMCSGIWRTYILTNDARKRLLPLHKVFCFKCGRKGHFGDDCNDRKVSKIPKFEESAFSGNNLCDILKKEYFDLLELQERDRLLESVTDIGKNNLSYKKLLNDRISKRHRESSKTRRRKVSNFYRPTYQNK</sequence>
<dbReference type="PANTHER" id="PTHR46543">
    <property type="entry name" value="ZINC FINGER CCHC DOMAIN-CONTAINING PROTEIN 7"/>
    <property type="match status" value="1"/>
</dbReference>
<dbReference type="HOGENOM" id="CLU_1571069_0_0_1"/>
<dbReference type="KEGG" id="ncs:NCAS_0E03560"/>
<evidence type="ECO:0000256" key="8">
    <source>
        <dbReference type="SAM" id="MobiDB-lite"/>
    </source>
</evidence>
<protein>
    <recommendedName>
        <fullName evidence="9">CCHC-type domain-containing protein</fullName>
    </recommendedName>
</protein>
<evidence type="ECO:0000313" key="10">
    <source>
        <dbReference type="EMBL" id="CCC70426.1"/>
    </source>
</evidence>
<feature type="compositionally biased region" description="Basic residues" evidence="8">
    <location>
        <begin position="146"/>
        <end position="159"/>
    </location>
</feature>